<sequence>MKSNKKFYMVREDMLPNSIVKTAMVKEMLAGGEADSINEAVDRLQMARSTYYKYKDGVFPFFNAENMNIINISLLLRNVSGVLSSVLNCIANLQGNVLTINQNLPLHGVAYVTLSMSMEDILVPVDDILDKLQDIDGVINVELIGKS</sequence>
<gene>
    <name evidence="3" type="ORF">783</name>
</gene>
<organism evidence="3 4">
    <name type="scientific">Syntrophomonas zehnderi OL-4</name>
    <dbReference type="NCBI Taxonomy" id="690567"/>
    <lineage>
        <taxon>Bacteria</taxon>
        <taxon>Bacillati</taxon>
        <taxon>Bacillota</taxon>
        <taxon>Clostridia</taxon>
        <taxon>Eubacteriales</taxon>
        <taxon>Syntrophomonadaceae</taxon>
        <taxon>Syntrophomonas</taxon>
    </lineage>
</organism>
<reference evidence="3 4" key="1">
    <citation type="submission" date="2015-03" db="EMBL/GenBank/DDBJ databases">
        <authorList>
            <person name="Murphy D."/>
        </authorList>
    </citation>
    <scope>NUCLEOTIDE SEQUENCE [LARGE SCALE GENOMIC DNA]</scope>
    <source>
        <strain evidence="3 4">OL-4</strain>
    </source>
</reference>
<dbReference type="Gene3D" id="3.30.70.260">
    <property type="match status" value="1"/>
</dbReference>
<dbReference type="STRING" id="690567.783"/>
<evidence type="ECO:0000313" key="4">
    <source>
        <dbReference type="Proteomes" id="UP000045545"/>
    </source>
</evidence>
<dbReference type="OrthoDB" id="9788773at2"/>
<dbReference type="InterPro" id="IPR045865">
    <property type="entry name" value="ACT-like_dom_sf"/>
</dbReference>
<protein>
    <recommendedName>
        <fullName evidence="1">UPF0735 ACT domain-containing protein 783</fullName>
    </recommendedName>
</protein>
<name>A0A0E4C827_9FIRM</name>
<feature type="domain" description="ACT" evidence="2">
    <location>
        <begin position="71"/>
        <end position="146"/>
    </location>
</feature>
<accession>A0A0E4C827</accession>
<dbReference type="PROSITE" id="PS51671">
    <property type="entry name" value="ACT"/>
    <property type="match status" value="1"/>
</dbReference>
<comment type="similarity">
    <text evidence="1">Belongs to the UPF0735 family.</text>
</comment>
<dbReference type="InterPro" id="IPR008310">
    <property type="entry name" value="UPF0735_ACT_dom-cont"/>
</dbReference>
<dbReference type="Proteomes" id="UP000045545">
    <property type="component" value="Unassembled WGS sequence"/>
</dbReference>
<dbReference type="SUPFAM" id="SSF55021">
    <property type="entry name" value="ACT-like"/>
    <property type="match status" value="1"/>
</dbReference>
<proteinExistence type="inferred from homology"/>
<dbReference type="InterPro" id="IPR002912">
    <property type="entry name" value="ACT_dom"/>
</dbReference>
<evidence type="ECO:0000259" key="2">
    <source>
        <dbReference type="PROSITE" id="PS51671"/>
    </source>
</evidence>
<dbReference type="PIRSF" id="PIRSF025624">
    <property type="entry name" value="ACT_PheB"/>
    <property type="match status" value="1"/>
</dbReference>
<dbReference type="RefSeq" id="WP_046496043.1">
    <property type="nucleotide sequence ID" value="NZ_CGIH01000010.1"/>
</dbReference>
<evidence type="ECO:0000256" key="1">
    <source>
        <dbReference type="HAMAP-Rule" id="MF_00707"/>
    </source>
</evidence>
<evidence type="ECO:0000313" key="3">
    <source>
        <dbReference type="EMBL" id="CFX20810.1"/>
    </source>
</evidence>
<dbReference type="NCBIfam" id="NF003361">
    <property type="entry name" value="PRK04435.1"/>
    <property type="match status" value="1"/>
</dbReference>
<dbReference type="EMBL" id="CGIH01000010">
    <property type="protein sequence ID" value="CFX20810.1"/>
    <property type="molecule type" value="Genomic_DNA"/>
</dbReference>
<dbReference type="HAMAP" id="MF_00707">
    <property type="entry name" value="UPF0735"/>
    <property type="match status" value="1"/>
</dbReference>
<dbReference type="AlphaFoldDB" id="A0A0E4C827"/>
<keyword evidence="4" id="KW-1185">Reference proteome</keyword>